<organism evidence="4 5">
    <name type="scientific">Verruconis gallopava</name>
    <dbReference type="NCBI Taxonomy" id="253628"/>
    <lineage>
        <taxon>Eukaryota</taxon>
        <taxon>Fungi</taxon>
        <taxon>Dikarya</taxon>
        <taxon>Ascomycota</taxon>
        <taxon>Pezizomycotina</taxon>
        <taxon>Dothideomycetes</taxon>
        <taxon>Pleosporomycetidae</taxon>
        <taxon>Venturiales</taxon>
        <taxon>Sympoventuriaceae</taxon>
        <taxon>Verruconis</taxon>
    </lineage>
</organism>
<comment type="similarity">
    <text evidence="1">In the N-terminal section; belongs to the glycosyltransferase 20 family.</text>
</comment>
<dbReference type="GO" id="GO:0005829">
    <property type="term" value="C:cytosol"/>
    <property type="evidence" value="ECO:0007669"/>
    <property type="project" value="TreeGrafter"/>
</dbReference>
<dbReference type="AlphaFoldDB" id="A0A0D1XS15"/>
<dbReference type="GO" id="GO:0031505">
    <property type="term" value="P:fungal-type cell wall organization"/>
    <property type="evidence" value="ECO:0007669"/>
    <property type="project" value="TreeGrafter"/>
</dbReference>
<dbReference type="InterPro" id="IPR036412">
    <property type="entry name" value="HAD-like_sf"/>
</dbReference>
<dbReference type="GO" id="GO:0003825">
    <property type="term" value="F:alpha,alpha-trehalose-phosphate synthase (UDP-forming) activity"/>
    <property type="evidence" value="ECO:0007669"/>
    <property type="project" value="TreeGrafter"/>
</dbReference>
<evidence type="ECO:0000313" key="4">
    <source>
        <dbReference type="EMBL" id="KIW05481.1"/>
    </source>
</evidence>
<dbReference type="InterPro" id="IPR023214">
    <property type="entry name" value="HAD_sf"/>
</dbReference>
<name>A0A0D1XS15_9PEZI</name>
<protein>
    <submittedName>
        <fullName evidence="4">Trehalose-phosphatase</fullName>
    </submittedName>
</protein>
<dbReference type="CDD" id="cd01627">
    <property type="entry name" value="HAD_TPP"/>
    <property type="match status" value="1"/>
</dbReference>
<dbReference type="VEuPathDB" id="FungiDB:PV09_03365"/>
<dbReference type="GO" id="GO:0004805">
    <property type="term" value="F:trehalose-phosphatase activity"/>
    <property type="evidence" value="ECO:0007669"/>
    <property type="project" value="TreeGrafter"/>
</dbReference>
<reference evidence="4 5" key="1">
    <citation type="submission" date="2015-01" db="EMBL/GenBank/DDBJ databases">
        <title>The Genome Sequence of Ochroconis gallopava CBS43764.</title>
        <authorList>
            <consortium name="The Broad Institute Genomics Platform"/>
            <person name="Cuomo C."/>
            <person name="de Hoog S."/>
            <person name="Gorbushina A."/>
            <person name="Stielow B."/>
            <person name="Teixiera M."/>
            <person name="Abouelleil A."/>
            <person name="Chapman S.B."/>
            <person name="Priest M."/>
            <person name="Young S.K."/>
            <person name="Wortman J."/>
            <person name="Nusbaum C."/>
            <person name="Birren B."/>
        </authorList>
    </citation>
    <scope>NUCLEOTIDE SEQUENCE [LARGE SCALE GENOMIC DNA]</scope>
    <source>
        <strain evidence="4 5">CBS 43764</strain>
    </source>
</reference>
<dbReference type="FunCoup" id="A0A0D1XS15">
    <property type="interactions" value="209"/>
</dbReference>
<evidence type="ECO:0000256" key="1">
    <source>
        <dbReference type="ARBA" id="ARBA00005409"/>
    </source>
</evidence>
<dbReference type="STRING" id="253628.A0A0D1XS15"/>
<feature type="region of interest" description="Disordered" evidence="3">
    <location>
        <begin position="1"/>
        <end position="68"/>
    </location>
</feature>
<dbReference type="SUPFAM" id="SSF53756">
    <property type="entry name" value="UDP-Glycosyltransferase/glycogen phosphorylase"/>
    <property type="match status" value="1"/>
</dbReference>
<dbReference type="GeneID" id="27311338"/>
<dbReference type="GO" id="GO:0005946">
    <property type="term" value="C:alpha,alpha-trehalose-phosphate synthase complex (UDP-forming)"/>
    <property type="evidence" value="ECO:0007669"/>
    <property type="project" value="TreeGrafter"/>
</dbReference>
<dbReference type="CDD" id="cd03788">
    <property type="entry name" value="GT20_TPS"/>
    <property type="match status" value="1"/>
</dbReference>
<dbReference type="NCBIfam" id="TIGR01484">
    <property type="entry name" value="HAD-SF-IIB"/>
    <property type="match status" value="1"/>
</dbReference>
<evidence type="ECO:0000313" key="5">
    <source>
        <dbReference type="Proteomes" id="UP000053259"/>
    </source>
</evidence>
<dbReference type="RefSeq" id="XP_016215350.1">
    <property type="nucleotide sequence ID" value="XM_016356557.1"/>
</dbReference>
<evidence type="ECO:0000256" key="3">
    <source>
        <dbReference type="SAM" id="MobiDB-lite"/>
    </source>
</evidence>
<dbReference type="HOGENOM" id="CLU_002351_3_0_1"/>
<gene>
    <name evidence="4" type="ORF">PV09_03365</name>
</gene>
<evidence type="ECO:0000256" key="2">
    <source>
        <dbReference type="ARBA" id="ARBA00006330"/>
    </source>
</evidence>
<dbReference type="PANTHER" id="PTHR10788">
    <property type="entry name" value="TREHALOSE-6-PHOSPHATE SYNTHASE"/>
    <property type="match status" value="1"/>
</dbReference>
<keyword evidence="5" id="KW-1185">Reference proteome</keyword>
<dbReference type="InterPro" id="IPR006379">
    <property type="entry name" value="HAD-SF_hydro_IIB"/>
</dbReference>
<dbReference type="SUPFAM" id="SSF56784">
    <property type="entry name" value="HAD-like"/>
    <property type="match status" value="1"/>
</dbReference>
<dbReference type="GO" id="GO:0005992">
    <property type="term" value="P:trehalose biosynthetic process"/>
    <property type="evidence" value="ECO:0007669"/>
    <property type="project" value="InterPro"/>
</dbReference>
<dbReference type="PANTHER" id="PTHR10788:SF123">
    <property type="entry name" value="TREHALOSE-PHOSPHATASE"/>
    <property type="match status" value="1"/>
</dbReference>
<dbReference type="Pfam" id="PF00982">
    <property type="entry name" value="Glyco_transf_20"/>
    <property type="match status" value="1"/>
</dbReference>
<comment type="similarity">
    <text evidence="2">In the C-terminal section; belongs to the trehalose phosphatase family.</text>
</comment>
<dbReference type="InterPro" id="IPR003337">
    <property type="entry name" value="Trehalose_PPase"/>
</dbReference>
<dbReference type="NCBIfam" id="TIGR00685">
    <property type="entry name" value="T6PP"/>
    <property type="match status" value="1"/>
</dbReference>
<dbReference type="Proteomes" id="UP000053259">
    <property type="component" value="Unassembled WGS sequence"/>
</dbReference>
<dbReference type="GO" id="GO:0034605">
    <property type="term" value="P:cellular response to heat"/>
    <property type="evidence" value="ECO:0007669"/>
    <property type="project" value="TreeGrafter"/>
</dbReference>
<sequence>MTKQEESSQSIRVEVPVTPGVVSSGKSTYFEQERPATSSSEKLPFDPAGSTPGPRWNANAYEPSQESAGVNAGSARARGAFPNDELAQDPVKMYPSLNLSGHIISVTFNVPYSIGFVPGKDWDLQPRRGTSSLFDSLSYLASSSSSWNHTLVGWTGEIRKMPDADTLKNVSAPRSKLSEPISLPGMPKPKFIDPNESMLITKADRQRLEKQLERDHGGKIVPVWLTDEGKEGKDDVFTIKDQSRWRRFARKELYTLFHYKQNEPTDAKAARVAWADYYRMNVLFANRVMDVYKPGDVVIVHDYNLMLVPSLLRQRLHTIYVGFFLHIPFPSSEYYRCLGRRKEILEGVLGANMIGFQALSYARHFSSCCTRILGFDSSASGVDAFGSHVAVDVLPIGINAHATEKAAFEDPKVEENIKRIKEMYAGKKIIIGRDRLDAARGITQKLQAFELFLERHPEWEDQVVLIQITSPTDMNTEGRDGESKALEKISELSARINGRYGSIGFSPVRHLPHYLSREEYFALLRSADVGLITSVRDGMNTVSMEYAICQKENHGQLILSEFSGTAHNLEDALHVNPWDLGKVSDAINEALSMSDAERAIRSNKLYEHVRTHNIQNWTKSFIKHLLSSLESFDHSFVTPVLNRVLLLKQYRNADKRIFMFDYDGTLTPIVQDPKSAIPSDRVLRNIKALAADPKNAVWIISGRDQAFLEECFGHVTELGLSAEHGSFVRYPGREDWIDITEEFGKQWQDDVLATFQYFTEKTPGSFIERKKVAVTWHYRRADPEFGAFQASACRKQLERTVATKFDVEVMAGKANLEVRPKFVNKGEIVKALIKEHTDRGQTPGFVFCAGDDFTDEDMFRALNQSGLSTESVFTVTVGPSSKQTLASWHVVDPGDILSTIGLLNGNADEASAGDFVSC</sequence>
<dbReference type="FunFam" id="3.40.50.2000:FF:000036">
    <property type="entry name" value="Alpha,alpha-trehalose-phosphate synthase subunit Tps2"/>
    <property type="match status" value="1"/>
</dbReference>
<dbReference type="FunFam" id="3.40.50.2000:FF:000131">
    <property type="entry name" value="Trehalose-6-phosphate phosphatase"/>
    <property type="match status" value="1"/>
</dbReference>
<accession>A0A0D1XS15</accession>
<dbReference type="OrthoDB" id="755951at2759"/>
<dbReference type="EMBL" id="KN847537">
    <property type="protein sequence ID" value="KIW05481.1"/>
    <property type="molecule type" value="Genomic_DNA"/>
</dbReference>
<dbReference type="Gene3D" id="3.30.70.1020">
    <property type="entry name" value="Trehalose-6-phosphate phosphatase related protein, domain 2"/>
    <property type="match status" value="1"/>
</dbReference>
<dbReference type="Gene3D" id="3.40.50.1000">
    <property type="entry name" value="HAD superfamily/HAD-like"/>
    <property type="match status" value="1"/>
</dbReference>
<dbReference type="InterPro" id="IPR001830">
    <property type="entry name" value="Glyco_trans_20"/>
</dbReference>
<feature type="compositionally biased region" description="Polar residues" evidence="3">
    <location>
        <begin position="24"/>
        <end position="41"/>
    </location>
</feature>
<dbReference type="Pfam" id="PF02358">
    <property type="entry name" value="Trehalose_PPase"/>
    <property type="match status" value="1"/>
</dbReference>
<dbReference type="Gene3D" id="3.40.50.2000">
    <property type="entry name" value="Glycogen Phosphorylase B"/>
    <property type="match status" value="2"/>
</dbReference>
<proteinExistence type="inferred from homology"/>
<dbReference type="InParanoid" id="A0A0D1XS15"/>